<dbReference type="AlphaFoldDB" id="A0A1I4QVM1"/>
<name>A0A1I4QVM1_9PSEU</name>
<dbReference type="EMBL" id="FOUP01000001">
    <property type="protein sequence ID" value="SFM44122.1"/>
    <property type="molecule type" value="Genomic_DNA"/>
</dbReference>
<proteinExistence type="predicted"/>
<gene>
    <name evidence="2" type="ORF">SAMN05421805_101282</name>
</gene>
<evidence type="ECO:0000313" key="3">
    <source>
        <dbReference type="Proteomes" id="UP000199398"/>
    </source>
</evidence>
<feature type="compositionally biased region" description="Low complexity" evidence="1">
    <location>
        <begin position="48"/>
        <end position="57"/>
    </location>
</feature>
<sequence>MLAVGCDRWISTAAGPVRADVLAAELPRHAWQRLSAGPSAKDERVWEPGPAVAGGIAPPDPEFGQAL</sequence>
<dbReference type="Proteomes" id="UP000199398">
    <property type="component" value="Unassembled WGS sequence"/>
</dbReference>
<accession>A0A1I4QVM1</accession>
<dbReference type="OrthoDB" id="4954307at2"/>
<organism evidence="2 3">
    <name type="scientific">Saccharopolyspora antimicrobica</name>
    <dbReference type="NCBI Taxonomy" id="455193"/>
    <lineage>
        <taxon>Bacteria</taxon>
        <taxon>Bacillati</taxon>
        <taxon>Actinomycetota</taxon>
        <taxon>Actinomycetes</taxon>
        <taxon>Pseudonocardiales</taxon>
        <taxon>Pseudonocardiaceae</taxon>
        <taxon>Saccharopolyspora</taxon>
    </lineage>
</organism>
<dbReference type="RefSeq" id="WP_093145824.1">
    <property type="nucleotide sequence ID" value="NZ_FOUP01000001.1"/>
</dbReference>
<feature type="region of interest" description="Disordered" evidence="1">
    <location>
        <begin position="35"/>
        <end position="67"/>
    </location>
</feature>
<evidence type="ECO:0000313" key="2">
    <source>
        <dbReference type="EMBL" id="SFM44122.1"/>
    </source>
</evidence>
<evidence type="ECO:0000256" key="1">
    <source>
        <dbReference type="SAM" id="MobiDB-lite"/>
    </source>
</evidence>
<dbReference type="STRING" id="455193.SAMN05421805_101282"/>
<reference evidence="2 3" key="1">
    <citation type="submission" date="2016-10" db="EMBL/GenBank/DDBJ databases">
        <authorList>
            <person name="de Groot N.N."/>
        </authorList>
    </citation>
    <scope>NUCLEOTIDE SEQUENCE [LARGE SCALE GENOMIC DNA]</scope>
    <source>
        <strain evidence="2 3">CPCC 201259</strain>
    </source>
</reference>
<protein>
    <submittedName>
        <fullName evidence="2">Uncharacterized protein</fullName>
    </submittedName>
</protein>